<reference evidence="1 2" key="1">
    <citation type="journal article" date="2014" name="Genome Announc.">
        <title>Complete Genome Sequence of Cronobacter sakazakii Strain CMCC 45402.</title>
        <authorList>
            <person name="Zhao Z."/>
            <person name="Wang L."/>
            <person name="Wang B."/>
            <person name="Liang H."/>
            <person name="Ye Q."/>
            <person name="Zeng M."/>
        </authorList>
    </citation>
    <scope>NUCLEOTIDE SEQUENCE [LARGE SCALE GENOMIC DNA]</scope>
    <source>
        <strain evidence="2">45402</strain>
    </source>
</reference>
<sequence length="56" mass="6275">MITIFPGLIKNIQLGEVMKYDNIQGSFILTPQNAAYQMQSTNIMEVTINATENIRG</sequence>
<gene>
    <name evidence="1" type="ORF">P262_03523</name>
</gene>
<dbReference type="EMBL" id="CP006731">
    <property type="protein sequence ID" value="AHB70881.1"/>
    <property type="molecule type" value="Genomic_DNA"/>
</dbReference>
<protein>
    <submittedName>
        <fullName evidence="1">Uncharacterized protein</fullName>
    </submittedName>
</protein>
<name>V5U031_9ENTR</name>
<dbReference type="Proteomes" id="UP000018545">
    <property type="component" value="Chromosome"/>
</dbReference>
<proteinExistence type="predicted"/>
<evidence type="ECO:0000313" key="2">
    <source>
        <dbReference type="Proteomes" id="UP000018545"/>
    </source>
</evidence>
<dbReference type="KEGG" id="csi:P262_03523"/>
<evidence type="ECO:0000313" key="1">
    <source>
        <dbReference type="EMBL" id="AHB70881.1"/>
    </source>
</evidence>
<accession>V5U031</accession>
<dbReference type="AlphaFoldDB" id="V5U031"/>
<organism evidence="1 2">
    <name type="scientific">Cronobacter malonaticus</name>
    <dbReference type="NCBI Taxonomy" id="413503"/>
    <lineage>
        <taxon>Bacteria</taxon>
        <taxon>Pseudomonadati</taxon>
        <taxon>Pseudomonadota</taxon>
        <taxon>Gammaproteobacteria</taxon>
        <taxon>Enterobacterales</taxon>
        <taxon>Enterobacteriaceae</taxon>
        <taxon>Cronobacter</taxon>
    </lineage>
</organism>
<dbReference type="HOGENOM" id="CLU_3006597_0_0_6"/>